<dbReference type="OrthoDB" id="420651at2"/>
<dbReference type="EMBL" id="RCVZ01000009">
    <property type="protein sequence ID" value="RLQ94475.1"/>
    <property type="molecule type" value="Genomic_DNA"/>
</dbReference>
<keyword evidence="3" id="KW-1185">Reference proteome</keyword>
<dbReference type="GO" id="GO:0016787">
    <property type="term" value="F:hydrolase activity"/>
    <property type="evidence" value="ECO:0007669"/>
    <property type="project" value="UniProtKB-KW"/>
</dbReference>
<dbReference type="RefSeq" id="WP_121681088.1">
    <property type="nucleotide sequence ID" value="NZ_RCVZ01000009.1"/>
</dbReference>
<organism evidence="2 3">
    <name type="scientific">Falsibacillus albus</name>
    <dbReference type="NCBI Taxonomy" id="2478915"/>
    <lineage>
        <taxon>Bacteria</taxon>
        <taxon>Bacillati</taxon>
        <taxon>Bacillota</taxon>
        <taxon>Bacilli</taxon>
        <taxon>Bacillales</taxon>
        <taxon>Bacillaceae</taxon>
        <taxon>Falsibacillus</taxon>
    </lineage>
</organism>
<dbReference type="InterPro" id="IPR050855">
    <property type="entry name" value="NDM-1-like"/>
</dbReference>
<feature type="domain" description="Metallo-beta-lactamase" evidence="1">
    <location>
        <begin position="29"/>
        <end position="244"/>
    </location>
</feature>
<reference evidence="2 3" key="1">
    <citation type="submission" date="2018-10" db="EMBL/GenBank/DDBJ databases">
        <title>Falsibacillus sp. genome draft.</title>
        <authorList>
            <person name="Shi S."/>
        </authorList>
    </citation>
    <scope>NUCLEOTIDE SEQUENCE [LARGE SCALE GENOMIC DNA]</scope>
    <source>
        <strain evidence="2 3">GY 10110</strain>
    </source>
</reference>
<protein>
    <submittedName>
        <fullName evidence="2">MBL fold metallo-hydrolase</fullName>
    </submittedName>
</protein>
<dbReference type="InterPro" id="IPR001279">
    <property type="entry name" value="Metallo-B-lactamas"/>
</dbReference>
<evidence type="ECO:0000259" key="1">
    <source>
        <dbReference type="SMART" id="SM00849"/>
    </source>
</evidence>
<dbReference type="Pfam" id="PF00753">
    <property type="entry name" value="Lactamase_B"/>
    <property type="match status" value="1"/>
</dbReference>
<dbReference type="Proteomes" id="UP000276770">
    <property type="component" value="Unassembled WGS sequence"/>
</dbReference>
<sequence length="309" mass="34321">MKTFYSEHFKLKEIADGIFAAIDSGRGALGNAGIIDMGGFTVVVDTMMTLQAAADLKSAAQALIGKPIKYVATTHCHGDHVRGNQLFDEAAIISTPSTYEAMKERIMPQVKMQIENESAYLSMLTGQLETEKNEEKRSELRSSITLVEEIAKTIHDFSLRLPDVTFEDKLTIAGSTRTLELLHFGSAHSISDTVVWLPDDKVVFAGDLLFVESFPSFQEGNYRRWNRVLDELNKLPFTCAVPGHGGVGGKEDIQHLKELIEHMIQAGDAISAESAAEQLLIPDKFAKWSAQSLFFRNVKKVFNDRQPDK</sequence>
<proteinExistence type="predicted"/>
<dbReference type="PANTHER" id="PTHR42951:SF4">
    <property type="entry name" value="ACYL-COENZYME A THIOESTERASE MBLAC2"/>
    <property type="match status" value="1"/>
</dbReference>
<dbReference type="AlphaFoldDB" id="A0A3L7JVZ1"/>
<dbReference type="InterPro" id="IPR036866">
    <property type="entry name" value="RibonucZ/Hydroxyglut_hydro"/>
</dbReference>
<name>A0A3L7JVZ1_9BACI</name>
<comment type="caution">
    <text evidence="2">The sequence shown here is derived from an EMBL/GenBank/DDBJ whole genome shotgun (WGS) entry which is preliminary data.</text>
</comment>
<gene>
    <name evidence="2" type="ORF">D9X91_13095</name>
</gene>
<keyword evidence="2" id="KW-0378">Hydrolase</keyword>
<dbReference type="PANTHER" id="PTHR42951">
    <property type="entry name" value="METALLO-BETA-LACTAMASE DOMAIN-CONTAINING"/>
    <property type="match status" value="1"/>
</dbReference>
<dbReference type="CDD" id="cd16282">
    <property type="entry name" value="metallo-hydrolase-like_MBL-fold"/>
    <property type="match status" value="1"/>
</dbReference>
<dbReference type="SUPFAM" id="SSF56281">
    <property type="entry name" value="Metallo-hydrolase/oxidoreductase"/>
    <property type="match status" value="1"/>
</dbReference>
<dbReference type="Gene3D" id="3.60.15.10">
    <property type="entry name" value="Ribonuclease Z/Hydroxyacylglutathione hydrolase-like"/>
    <property type="match status" value="1"/>
</dbReference>
<accession>A0A3L7JVZ1</accession>
<evidence type="ECO:0000313" key="2">
    <source>
        <dbReference type="EMBL" id="RLQ94475.1"/>
    </source>
</evidence>
<evidence type="ECO:0000313" key="3">
    <source>
        <dbReference type="Proteomes" id="UP000276770"/>
    </source>
</evidence>
<dbReference type="SMART" id="SM00849">
    <property type="entry name" value="Lactamase_B"/>
    <property type="match status" value="1"/>
</dbReference>